<gene>
    <name evidence="2" type="ORF">V0288_05900</name>
</gene>
<protein>
    <submittedName>
        <fullName evidence="2">FHA domain-containing protein</fullName>
    </submittedName>
</protein>
<proteinExistence type="predicted"/>
<dbReference type="InterPro" id="IPR000253">
    <property type="entry name" value="FHA_dom"/>
</dbReference>
<dbReference type="Proteomes" id="UP001328733">
    <property type="component" value="Unassembled WGS sequence"/>
</dbReference>
<name>A0AAW9QR31_9CHRO</name>
<comment type="caution">
    <text evidence="2">The sequence shown here is derived from an EMBL/GenBank/DDBJ whole genome shotgun (WGS) entry which is preliminary data.</text>
</comment>
<organism evidence="2 3">
    <name type="scientific">Pannus brasiliensis CCIBt3594</name>
    <dbReference type="NCBI Taxonomy" id="1427578"/>
    <lineage>
        <taxon>Bacteria</taxon>
        <taxon>Bacillati</taxon>
        <taxon>Cyanobacteriota</taxon>
        <taxon>Cyanophyceae</taxon>
        <taxon>Oscillatoriophycideae</taxon>
        <taxon>Chroococcales</taxon>
        <taxon>Microcystaceae</taxon>
        <taxon>Pannus</taxon>
    </lineage>
</organism>
<sequence length="138" mass="15580">MKTQPEHFLLVEDSEGKNRFVLTAKSYSIGRVIDRDICLHSQFVSRHHATLLRQERGEGEFSYRIVDGDGNGRSSANGLLINGKKCYSHDLVDGDEIVFGPRVSALYQYRQGDTFSPSPENDPFDITLIDPAMMIDEE</sequence>
<dbReference type="Gene3D" id="2.60.200.20">
    <property type="match status" value="1"/>
</dbReference>
<dbReference type="SMART" id="SM00240">
    <property type="entry name" value="FHA"/>
    <property type="match status" value="1"/>
</dbReference>
<dbReference type="PROSITE" id="PS50006">
    <property type="entry name" value="FHA_DOMAIN"/>
    <property type="match status" value="1"/>
</dbReference>
<dbReference type="SUPFAM" id="SSF49879">
    <property type="entry name" value="SMAD/FHA domain"/>
    <property type="match status" value="1"/>
</dbReference>
<evidence type="ECO:0000313" key="3">
    <source>
        <dbReference type="Proteomes" id="UP001328733"/>
    </source>
</evidence>
<feature type="domain" description="FHA" evidence="1">
    <location>
        <begin position="27"/>
        <end position="86"/>
    </location>
</feature>
<dbReference type="AlphaFoldDB" id="A0AAW9QR31"/>
<evidence type="ECO:0000259" key="1">
    <source>
        <dbReference type="PROSITE" id="PS50006"/>
    </source>
</evidence>
<dbReference type="EMBL" id="JBAFSM010000009">
    <property type="protein sequence ID" value="MEG3436647.1"/>
    <property type="molecule type" value="Genomic_DNA"/>
</dbReference>
<accession>A0AAW9QR31</accession>
<reference evidence="2 3" key="1">
    <citation type="submission" date="2024-01" db="EMBL/GenBank/DDBJ databases">
        <title>Genomic insights into the taxonomy and metabolism of the cyanobacterium Pannus brasiliensis CCIBt3594.</title>
        <authorList>
            <person name="Machado M."/>
            <person name="Botero N.B."/>
            <person name="Andreote A.P.D."/>
            <person name="Feitosa A.M.T."/>
            <person name="Popin R."/>
            <person name="Sivonen K."/>
            <person name="Fiore M.F."/>
        </authorList>
    </citation>
    <scope>NUCLEOTIDE SEQUENCE [LARGE SCALE GENOMIC DNA]</scope>
    <source>
        <strain evidence="2 3">CCIBt3594</strain>
    </source>
</reference>
<evidence type="ECO:0000313" key="2">
    <source>
        <dbReference type="EMBL" id="MEG3436647.1"/>
    </source>
</evidence>
<dbReference type="InterPro" id="IPR008984">
    <property type="entry name" value="SMAD_FHA_dom_sf"/>
</dbReference>
<keyword evidence="3" id="KW-1185">Reference proteome</keyword>
<dbReference type="RefSeq" id="WP_332864111.1">
    <property type="nucleotide sequence ID" value="NZ_JBAFSM010000009.1"/>
</dbReference>
<dbReference type="Pfam" id="PF00498">
    <property type="entry name" value="FHA"/>
    <property type="match status" value="1"/>
</dbReference>